<evidence type="ECO:0000259" key="1">
    <source>
        <dbReference type="Pfam" id="PF25298"/>
    </source>
</evidence>
<proteinExistence type="predicted"/>
<evidence type="ECO:0000313" key="2">
    <source>
        <dbReference type="EMBL" id="CAB3989266.1"/>
    </source>
</evidence>
<sequence>MNQNESATETTKTYSTRLVLKSTKATSTLLIVSQEETRSRDQSLICKLVRCLSKEHIKASDIGLPTDSALRHALILDHLTPQVQSLLGEAMKIQTRNEHKFCWVKNFTTYLRKEENSQHVAIKSIEDLENLENR</sequence>
<comment type="caution">
    <text evidence="2">The sequence shown here is derived from an EMBL/GenBank/DDBJ whole genome shotgun (WGS) entry which is preliminary data.</text>
</comment>
<keyword evidence="3" id="KW-1185">Reference proteome</keyword>
<organism evidence="2 3">
    <name type="scientific">Paramuricea clavata</name>
    <name type="common">Red gorgonian</name>
    <name type="synonym">Violescent sea-whip</name>
    <dbReference type="NCBI Taxonomy" id="317549"/>
    <lineage>
        <taxon>Eukaryota</taxon>
        <taxon>Metazoa</taxon>
        <taxon>Cnidaria</taxon>
        <taxon>Anthozoa</taxon>
        <taxon>Octocorallia</taxon>
        <taxon>Malacalcyonacea</taxon>
        <taxon>Plexauridae</taxon>
        <taxon>Paramuricea</taxon>
    </lineage>
</organism>
<dbReference type="Pfam" id="PF25298">
    <property type="entry name" value="Baculo_FP_2nd"/>
    <property type="match status" value="1"/>
</dbReference>
<dbReference type="OrthoDB" id="7484295at2759"/>
<feature type="domain" description="FP protein C-terminal" evidence="1">
    <location>
        <begin position="80"/>
        <end position="131"/>
    </location>
</feature>
<dbReference type="Proteomes" id="UP001152795">
    <property type="component" value="Unassembled WGS sequence"/>
</dbReference>
<gene>
    <name evidence="2" type="ORF">PACLA_8A061042</name>
</gene>
<dbReference type="EMBL" id="CACRXK020001454">
    <property type="protein sequence ID" value="CAB3989266.1"/>
    <property type="molecule type" value="Genomic_DNA"/>
</dbReference>
<dbReference type="AlphaFoldDB" id="A0A6S7GJE7"/>
<accession>A0A6S7GJE7</accession>
<evidence type="ECO:0000313" key="3">
    <source>
        <dbReference type="Proteomes" id="UP001152795"/>
    </source>
</evidence>
<reference evidence="2" key="1">
    <citation type="submission" date="2020-04" db="EMBL/GenBank/DDBJ databases">
        <authorList>
            <person name="Alioto T."/>
            <person name="Alioto T."/>
            <person name="Gomez Garrido J."/>
        </authorList>
    </citation>
    <scope>NUCLEOTIDE SEQUENCE</scope>
    <source>
        <strain evidence="2">A484AB</strain>
    </source>
</reference>
<protein>
    <recommendedName>
        <fullName evidence="1">FP protein C-terminal domain-containing protein</fullName>
    </recommendedName>
</protein>
<name>A0A6S7GJE7_PARCT</name>
<dbReference type="InterPro" id="IPR057251">
    <property type="entry name" value="FP_C"/>
</dbReference>